<comment type="caution">
    <text evidence="2">The sequence shown here is derived from an EMBL/GenBank/DDBJ whole genome shotgun (WGS) entry which is preliminary data.</text>
</comment>
<accession>A0AAV8XU23</accession>
<organism evidence="2 3">
    <name type="scientific">Aromia moschata</name>
    <dbReference type="NCBI Taxonomy" id="1265417"/>
    <lineage>
        <taxon>Eukaryota</taxon>
        <taxon>Metazoa</taxon>
        <taxon>Ecdysozoa</taxon>
        <taxon>Arthropoda</taxon>
        <taxon>Hexapoda</taxon>
        <taxon>Insecta</taxon>
        <taxon>Pterygota</taxon>
        <taxon>Neoptera</taxon>
        <taxon>Endopterygota</taxon>
        <taxon>Coleoptera</taxon>
        <taxon>Polyphaga</taxon>
        <taxon>Cucujiformia</taxon>
        <taxon>Chrysomeloidea</taxon>
        <taxon>Cerambycidae</taxon>
        <taxon>Cerambycinae</taxon>
        <taxon>Callichromatini</taxon>
        <taxon>Aromia</taxon>
    </lineage>
</organism>
<protein>
    <recommendedName>
        <fullName evidence="4">Transposase</fullName>
    </recommendedName>
</protein>
<dbReference type="GO" id="GO:0003676">
    <property type="term" value="F:nucleic acid binding"/>
    <property type="evidence" value="ECO:0007669"/>
    <property type="project" value="InterPro"/>
</dbReference>
<dbReference type="EMBL" id="JAPWTK010000341">
    <property type="protein sequence ID" value="KAJ8942139.1"/>
    <property type="molecule type" value="Genomic_DNA"/>
</dbReference>
<dbReference type="InterPro" id="IPR036397">
    <property type="entry name" value="RNaseH_sf"/>
</dbReference>
<dbReference type="AlphaFoldDB" id="A0AAV8XU23"/>
<dbReference type="PANTHER" id="PTHR47326">
    <property type="entry name" value="TRANSPOSABLE ELEMENT TC3 TRANSPOSASE-LIKE PROTEIN"/>
    <property type="match status" value="1"/>
</dbReference>
<dbReference type="Proteomes" id="UP001162162">
    <property type="component" value="Unassembled WGS sequence"/>
</dbReference>
<proteinExistence type="predicted"/>
<sequence length="437" mass="50666">MVSLTLKRNGLKYRKRRKCPKDTQGQLLRIPRCCRQLRRVYFADGKSIILDDEKYFTLANSEMKGNDGFYTNNLEECPDNVKFKAKAKFADKILVWCAISNRGISRPFVRRVRGEALNSQGYIENCLSKLLQFVQEHHAEDDIMFWPDLASCHYSRDTQNWLRQRRIPFVPKNANPPNLPQARPIEDFWALLSRKVYDRGWEAQNEQQLRRRIFEKLRGIDLNSVQGLNERHPKKVASGRGKCVSAIYRGGDTRCTPTLNEKQTSWRETSKQTDTTKSRENSHSTYFPTIQALIFLSFLVEDLLQDIRECHKINSLQVNVSGNVNEFTFADSYKNKKTLNRPCELTKTSIYNRSTTESVARTCGISATTVKRVLRKQKFHPYKMQYLQCLTEDDPDRRNLNGQQYLDMLEDLIHPLIVVEITLHTAGESVSGPSLSE</sequence>
<evidence type="ECO:0000256" key="1">
    <source>
        <dbReference type="SAM" id="MobiDB-lite"/>
    </source>
</evidence>
<name>A0AAV8XU23_9CUCU</name>
<reference evidence="2" key="1">
    <citation type="journal article" date="2023" name="Insect Mol. Biol.">
        <title>Genome sequencing provides insights into the evolution of gene families encoding plant cell wall-degrading enzymes in longhorned beetles.</title>
        <authorList>
            <person name="Shin N.R."/>
            <person name="Okamura Y."/>
            <person name="Kirsch R."/>
            <person name="Pauchet Y."/>
        </authorList>
    </citation>
    <scope>NUCLEOTIDE SEQUENCE</scope>
    <source>
        <strain evidence="2">AMC_N1</strain>
    </source>
</reference>
<feature type="compositionally biased region" description="Basic and acidic residues" evidence="1">
    <location>
        <begin position="264"/>
        <end position="282"/>
    </location>
</feature>
<dbReference type="PANTHER" id="PTHR47326:SF1">
    <property type="entry name" value="HTH PSQ-TYPE DOMAIN-CONTAINING PROTEIN"/>
    <property type="match status" value="1"/>
</dbReference>
<keyword evidence="3" id="KW-1185">Reference proteome</keyword>
<feature type="region of interest" description="Disordered" evidence="1">
    <location>
        <begin position="261"/>
        <end position="282"/>
    </location>
</feature>
<evidence type="ECO:0000313" key="2">
    <source>
        <dbReference type="EMBL" id="KAJ8942139.1"/>
    </source>
</evidence>
<dbReference type="Gene3D" id="3.30.420.10">
    <property type="entry name" value="Ribonuclease H-like superfamily/Ribonuclease H"/>
    <property type="match status" value="1"/>
</dbReference>
<evidence type="ECO:0000313" key="3">
    <source>
        <dbReference type="Proteomes" id="UP001162162"/>
    </source>
</evidence>
<gene>
    <name evidence="2" type="ORF">NQ318_021647</name>
</gene>
<evidence type="ECO:0008006" key="4">
    <source>
        <dbReference type="Google" id="ProtNLM"/>
    </source>
</evidence>